<gene>
    <name evidence="3" type="primary">DES_2</name>
    <name evidence="3" type="ORF">N1851_031470</name>
</gene>
<dbReference type="EMBL" id="JAOPHQ010006013">
    <property type="protein sequence ID" value="KAK0133139.1"/>
    <property type="molecule type" value="Genomic_DNA"/>
</dbReference>
<dbReference type="Proteomes" id="UP001174136">
    <property type="component" value="Unassembled WGS sequence"/>
</dbReference>
<evidence type="ECO:0000313" key="4">
    <source>
        <dbReference type="Proteomes" id="UP001174136"/>
    </source>
</evidence>
<dbReference type="PANTHER" id="PTHR45652">
    <property type="entry name" value="GLIAL FIBRILLARY ACIDIC PROTEIN"/>
    <property type="match status" value="1"/>
</dbReference>
<organism evidence="3 4">
    <name type="scientific">Merluccius polli</name>
    <name type="common">Benguela hake</name>
    <name type="synonym">Merluccius cadenati</name>
    <dbReference type="NCBI Taxonomy" id="89951"/>
    <lineage>
        <taxon>Eukaryota</taxon>
        <taxon>Metazoa</taxon>
        <taxon>Chordata</taxon>
        <taxon>Craniata</taxon>
        <taxon>Vertebrata</taxon>
        <taxon>Euteleostomi</taxon>
        <taxon>Actinopterygii</taxon>
        <taxon>Neopterygii</taxon>
        <taxon>Teleostei</taxon>
        <taxon>Neoteleostei</taxon>
        <taxon>Acanthomorphata</taxon>
        <taxon>Zeiogadaria</taxon>
        <taxon>Gadariae</taxon>
        <taxon>Gadiformes</taxon>
        <taxon>Gadoidei</taxon>
        <taxon>Merlucciidae</taxon>
        <taxon>Merluccius</taxon>
    </lineage>
</organism>
<keyword evidence="1" id="KW-0175">Coiled coil</keyword>
<dbReference type="PANTHER" id="PTHR45652:SF7">
    <property type="entry name" value="VIMENTIN-LIKE"/>
    <property type="match status" value="1"/>
</dbReference>
<accession>A0AA47M3W5</accession>
<dbReference type="GO" id="GO:0045109">
    <property type="term" value="P:intermediate filament organization"/>
    <property type="evidence" value="ECO:0007669"/>
    <property type="project" value="TreeGrafter"/>
</dbReference>
<comment type="caution">
    <text evidence="3">The sequence shown here is derived from an EMBL/GenBank/DDBJ whole genome shotgun (WGS) entry which is preliminary data.</text>
</comment>
<dbReference type="GO" id="GO:0005882">
    <property type="term" value="C:intermediate filament"/>
    <property type="evidence" value="ECO:0007669"/>
    <property type="project" value="TreeGrafter"/>
</dbReference>
<evidence type="ECO:0000256" key="1">
    <source>
        <dbReference type="SAM" id="Coils"/>
    </source>
</evidence>
<dbReference type="InterPro" id="IPR050405">
    <property type="entry name" value="Intermediate_filament"/>
</dbReference>
<evidence type="ECO:0000256" key="2">
    <source>
        <dbReference type="SAM" id="MobiDB-lite"/>
    </source>
</evidence>
<feature type="region of interest" description="Disordered" evidence="2">
    <location>
        <begin position="81"/>
        <end position="108"/>
    </location>
</feature>
<proteinExistence type="predicted"/>
<dbReference type="GO" id="GO:0005200">
    <property type="term" value="F:structural constituent of cytoskeleton"/>
    <property type="evidence" value="ECO:0007669"/>
    <property type="project" value="TreeGrafter"/>
</dbReference>
<evidence type="ECO:0000313" key="3">
    <source>
        <dbReference type="EMBL" id="KAK0133139.1"/>
    </source>
</evidence>
<feature type="coiled-coil region" evidence="1">
    <location>
        <begin position="139"/>
        <end position="271"/>
    </location>
</feature>
<keyword evidence="4" id="KW-1185">Reference proteome</keyword>
<feature type="region of interest" description="Disordered" evidence="2">
    <location>
        <begin position="326"/>
        <end position="360"/>
    </location>
</feature>
<dbReference type="AlphaFoldDB" id="A0AA47M3W5"/>
<feature type="region of interest" description="Disordered" evidence="2">
    <location>
        <begin position="1"/>
        <end position="55"/>
    </location>
</feature>
<name>A0AA47M3W5_MERPO</name>
<protein>
    <submittedName>
        <fullName evidence="3">Desmin</fullName>
    </submittedName>
</protein>
<reference evidence="3" key="1">
    <citation type="journal article" date="2023" name="Front. Mar. Sci.">
        <title>A new Merluccius polli reference genome to investigate the effects of global change in West African waters.</title>
        <authorList>
            <person name="Mateo J.L."/>
            <person name="Blanco-Fernandez C."/>
            <person name="Garcia-Vazquez E."/>
            <person name="Machado-Schiaffino G."/>
        </authorList>
    </citation>
    <scope>NUCLEOTIDE SEQUENCE</scope>
    <source>
        <strain evidence="3">C29</strain>
        <tissue evidence="3">Fin</tissue>
    </source>
</reference>
<dbReference type="GO" id="GO:0005737">
    <property type="term" value="C:cytoplasm"/>
    <property type="evidence" value="ECO:0007669"/>
    <property type="project" value="TreeGrafter"/>
</dbReference>
<sequence length="405" mass="44345">MQTNGARPPSRGHVKSSTLDVGPIVRPVHGTTRHPSPPCDRAGPMPDIRAPPGVNREPFARRSLRLSTMAMLRVSSYRRQFEEQRWRPSGAPSGGGPQTRTPGRGGAADECQCDKYDFVSAKALNKEGLIRFTQEHTVLSALNNRLVRLIELARCFEEENAFLESQILELENSRPSPGISGTRVAVADCSLDAVVDRLRKERDDILSDTEELRKEQKCLEQECEKALQQRTTIQHTRLDVAEEVDAVTAECLALREQEEIYRQQLASMEAQHSTAVERHVSQGPEGTVGAGASMEFCSPDIGPGLQIKAYYGRLAESLQCECSKSSSSSSSSSSLVPSHDPWRQAGAPGTLRSKGKESPKMADAGELKELVSGLCVHFSHTVMSTCHFSESSLSTSPSFPTPRCN</sequence>